<feature type="repeat" description="ANK" evidence="3">
    <location>
        <begin position="429"/>
        <end position="462"/>
    </location>
</feature>
<dbReference type="AlphaFoldDB" id="A0A3E1F1Y2"/>
<dbReference type="Proteomes" id="UP000257127">
    <property type="component" value="Unassembled WGS sequence"/>
</dbReference>
<protein>
    <submittedName>
        <fullName evidence="5">Uncharacterized protein</fullName>
    </submittedName>
</protein>
<feature type="repeat" description="ANK" evidence="3">
    <location>
        <begin position="89"/>
        <end position="121"/>
    </location>
</feature>
<keyword evidence="2 3" id="KW-0040">ANK repeat</keyword>
<feature type="signal peptide" evidence="4">
    <location>
        <begin position="1"/>
        <end position="20"/>
    </location>
</feature>
<dbReference type="SMART" id="SM00248">
    <property type="entry name" value="ANK"/>
    <property type="match status" value="9"/>
</dbReference>
<evidence type="ECO:0000256" key="3">
    <source>
        <dbReference type="PROSITE-ProRule" id="PRU00023"/>
    </source>
</evidence>
<keyword evidence="6" id="KW-1185">Reference proteome</keyword>
<dbReference type="InterPro" id="IPR036770">
    <property type="entry name" value="Ankyrin_rpt-contain_sf"/>
</dbReference>
<sequence length="485" mass="55291">MRAILSIILFSCVFTLNAQKNVFLDRTFWNEKTSINDVKEAVKEGNSPTEFNKYNFDATVYAILQNAPTKTIAYLLSLEGNEVSKITHDGRNYLMWAAYKHNYPVVKLLLEKGSDINIYDDKGQNTQTFAAMGGNLNIDIYTLLEENGLPIKTPSRKGETAMHLLSQHIEDIEQLNFFLEHGLSLKQTDKAGNNLFHFASAQGNIKVLNQLIEKDFDPKAKNKNGENALFFAARGKRSHVNEFQLFRFLHTQGLKLDLINNSGSTVLHYLARSQKDETVFKYFMEFGADVNKVNVEGNTALMIAMARNNTPAIEILFEVTEKKNIINKDGYSILTYALRTKNEKIISKLMEQNVNYHLEDKKGNNFITHLVDTYKKEDKVFFEKYMKLFISKDVEIQAQTLQIATSKENEYLINFLTEKGADINAKNKEGLTALQLAAMKGENTEFIKFLIAKGADKDVQTEFGETVYELAKNNELLEGRLKFLK</sequence>
<proteinExistence type="predicted"/>
<evidence type="ECO:0000256" key="2">
    <source>
        <dbReference type="ARBA" id="ARBA00023043"/>
    </source>
</evidence>
<keyword evidence="4" id="KW-0732">Signal</keyword>
<keyword evidence="1" id="KW-0677">Repeat</keyword>
<dbReference type="PANTHER" id="PTHR24123">
    <property type="entry name" value="ANKYRIN REPEAT-CONTAINING"/>
    <property type="match status" value="1"/>
</dbReference>
<evidence type="ECO:0000256" key="1">
    <source>
        <dbReference type="ARBA" id="ARBA00022737"/>
    </source>
</evidence>
<dbReference type="OrthoDB" id="2575953at2"/>
<feature type="repeat" description="ANK" evidence="3">
    <location>
        <begin position="401"/>
        <end position="428"/>
    </location>
</feature>
<dbReference type="Pfam" id="PF13637">
    <property type="entry name" value="Ank_4"/>
    <property type="match status" value="1"/>
</dbReference>
<dbReference type="InterPro" id="IPR002110">
    <property type="entry name" value="Ankyrin_rpt"/>
</dbReference>
<evidence type="ECO:0000256" key="4">
    <source>
        <dbReference type="SAM" id="SignalP"/>
    </source>
</evidence>
<dbReference type="Pfam" id="PF12796">
    <property type="entry name" value="Ank_2"/>
    <property type="match status" value="2"/>
</dbReference>
<dbReference type="Gene3D" id="1.25.40.20">
    <property type="entry name" value="Ankyrin repeat-containing domain"/>
    <property type="match status" value="2"/>
</dbReference>
<reference evidence="5 6" key="1">
    <citation type="submission" date="2018-08" db="EMBL/GenBank/DDBJ databases">
        <title>The draft genome squence of Brumimicrobium sp. N62.</title>
        <authorList>
            <person name="Du Z.-J."/>
            <person name="Luo H.-R."/>
        </authorList>
    </citation>
    <scope>NUCLEOTIDE SEQUENCE [LARGE SCALE GENOMIC DNA]</scope>
    <source>
        <strain evidence="5 6">N62</strain>
    </source>
</reference>
<dbReference type="InterPro" id="IPR051165">
    <property type="entry name" value="Multifunctional_ANK_Repeat"/>
</dbReference>
<dbReference type="EMBL" id="QURB01000001">
    <property type="protein sequence ID" value="RFC55749.1"/>
    <property type="molecule type" value="Genomic_DNA"/>
</dbReference>
<evidence type="ECO:0000313" key="5">
    <source>
        <dbReference type="EMBL" id="RFC55749.1"/>
    </source>
</evidence>
<dbReference type="RefSeq" id="WP_116879584.1">
    <property type="nucleotide sequence ID" value="NZ_QURB01000001.1"/>
</dbReference>
<comment type="caution">
    <text evidence="5">The sequence shown here is derived from an EMBL/GenBank/DDBJ whole genome shotgun (WGS) entry which is preliminary data.</text>
</comment>
<dbReference type="PROSITE" id="PS50088">
    <property type="entry name" value="ANK_REPEAT"/>
    <property type="match status" value="5"/>
</dbReference>
<dbReference type="PANTHER" id="PTHR24123:SF33">
    <property type="entry name" value="PROTEIN HOS4"/>
    <property type="match status" value="1"/>
</dbReference>
<organism evidence="5 6">
    <name type="scientific">Brumimicrobium aurantiacum</name>
    <dbReference type="NCBI Taxonomy" id="1737063"/>
    <lineage>
        <taxon>Bacteria</taxon>
        <taxon>Pseudomonadati</taxon>
        <taxon>Bacteroidota</taxon>
        <taxon>Flavobacteriia</taxon>
        <taxon>Flavobacteriales</taxon>
        <taxon>Crocinitomicaceae</taxon>
        <taxon>Brumimicrobium</taxon>
    </lineage>
</organism>
<accession>A0A3E1F1Y2</accession>
<name>A0A3E1F1Y2_9FLAO</name>
<feature type="chain" id="PRO_5017766641" evidence="4">
    <location>
        <begin position="21"/>
        <end position="485"/>
    </location>
</feature>
<gene>
    <name evidence="5" type="ORF">DXU93_02095</name>
</gene>
<feature type="repeat" description="ANK" evidence="3">
    <location>
        <begin position="191"/>
        <end position="223"/>
    </location>
</feature>
<evidence type="ECO:0000313" key="6">
    <source>
        <dbReference type="Proteomes" id="UP000257127"/>
    </source>
</evidence>
<dbReference type="SUPFAM" id="SSF48403">
    <property type="entry name" value="Ankyrin repeat"/>
    <property type="match status" value="2"/>
</dbReference>
<dbReference type="PROSITE" id="PS50297">
    <property type="entry name" value="ANK_REP_REGION"/>
    <property type="match status" value="3"/>
</dbReference>
<feature type="repeat" description="ANK" evidence="3">
    <location>
        <begin position="262"/>
        <end position="295"/>
    </location>
</feature>